<gene>
    <name evidence="2" type="ORF">HMPREF9607_02401</name>
</gene>
<sequence length="48" mass="5146">MEECISQGIHAAREADQRGTPWIHEAGDCPDPLKGAWGSPRATPSDEA</sequence>
<organism evidence="2 3">
    <name type="scientific">Cutibacterium modestum HL044PA1</name>
    <dbReference type="NCBI Taxonomy" id="765109"/>
    <lineage>
        <taxon>Bacteria</taxon>
        <taxon>Bacillati</taxon>
        <taxon>Actinomycetota</taxon>
        <taxon>Actinomycetes</taxon>
        <taxon>Propionibacteriales</taxon>
        <taxon>Propionibacteriaceae</taxon>
        <taxon>Cutibacterium</taxon>
        <taxon>Cutibacterium modestum</taxon>
    </lineage>
</organism>
<comment type="caution">
    <text evidence="2">The sequence shown here is derived from an EMBL/GenBank/DDBJ whole genome shotgun (WGS) entry which is preliminary data.</text>
</comment>
<name>A0ABN0C2S9_9ACTN</name>
<feature type="region of interest" description="Disordered" evidence="1">
    <location>
        <begin position="12"/>
        <end position="48"/>
    </location>
</feature>
<accession>A0ABN0C2S9</accession>
<evidence type="ECO:0000313" key="3">
    <source>
        <dbReference type="Proteomes" id="UP000003179"/>
    </source>
</evidence>
<protein>
    <submittedName>
        <fullName evidence="2">Uncharacterized protein</fullName>
    </submittedName>
</protein>
<dbReference type="EMBL" id="ADZU01000040">
    <property type="protein sequence ID" value="EFS91492.1"/>
    <property type="molecule type" value="Genomic_DNA"/>
</dbReference>
<evidence type="ECO:0000313" key="2">
    <source>
        <dbReference type="EMBL" id="EFS91492.1"/>
    </source>
</evidence>
<evidence type="ECO:0000256" key="1">
    <source>
        <dbReference type="SAM" id="MobiDB-lite"/>
    </source>
</evidence>
<keyword evidence="3" id="KW-1185">Reference proteome</keyword>
<reference evidence="2" key="1">
    <citation type="submission" date="2010-08" db="EMBL/GenBank/DDBJ databases">
        <authorList>
            <person name="Weinstock G."/>
            <person name="Sodergren E."/>
            <person name="Clifton S."/>
            <person name="Fulton L."/>
            <person name="Fulton B."/>
            <person name="Courtney L."/>
            <person name="Fronick C."/>
            <person name="Harrison M."/>
            <person name="Strong C."/>
            <person name="Farmer C."/>
            <person name="Delahaunty K."/>
            <person name="Markovic C."/>
            <person name="Hall O."/>
            <person name="Minx P."/>
            <person name="Tomlinson C."/>
            <person name="Mitreva M."/>
            <person name="Hou S."/>
            <person name="Chen J."/>
            <person name="Wollam A."/>
            <person name="Pepin K.H."/>
            <person name="Johnson M."/>
            <person name="Bhonagiri V."/>
            <person name="Zhang X."/>
            <person name="Suruliraj S."/>
            <person name="Warren W."/>
            <person name="Chinwalla A."/>
            <person name="Mardis E.R."/>
            <person name="Wilson R.K."/>
        </authorList>
    </citation>
    <scope>NUCLEOTIDE SEQUENCE [LARGE SCALE GENOMIC DNA]</scope>
    <source>
        <strain evidence="2">HL044PA1</strain>
    </source>
</reference>
<dbReference type="Proteomes" id="UP000003179">
    <property type="component" value="Unassembled WGS sequence"/>
</dbReference>
<proteinExistence type="predicted"/>